<evidence type="ECO:0000256" key="7">
    <source>
        <dbReference type="ARBA" id="ARBA00023125"/>
    </source>
</evidence>
<protein>
    <recommendedName>
        <fullName evidence="2">DNA-directed DNA polymerase</fullName>
        <ecNumber evidence="2">2.7.7.7</ecNumber>
    </recommendedName>
</protein>
<proteinExistence type="inferred from homology"/>
<feature type="domain" description="DNA-directed DNA polymerase family B mitochondria/virus" evidence="9">
    <location>
        <begin position="567"/>
        <end position="1065"/>
    </location>
</feature>
<dbReference type="GO" id="GO:0003887">
    <property type="term" value="F:DNA-directed DNA polymerase activity"/>
    <property type="evidence" value="ECO:0007669"/>
    <property type="project" value="UniProtKB-KW"/>
</dbReference>
<comment type="similarity">
    <text evidence="1">Belongs to the DNA polymerase type-B family.</text>
</comment>
<dbReference type="SUPFAM" id="SSF56672">
    <property type="entry name" value="DNA/RNA polymerases"/>
    <property type="match status" value="1"/>
</dbReference>
<evidence type="ECO:0000256" key="6">
    <source>
        <dbReference type="ARBA" id="ARBA00022932"/>
    </source>
</evidence>
<dbReference type="AlphaFoldDB" id="A0A9J6B9G7"/>
<dbReference type="Proteomes" id="UP001107558">
    <property type="component" value="Unassembled WGS sequence"/>
</dbReference>
<evidence type="ECO:0000256" key="8">
    <source>
        <dbReference type="ARBA" id="ARBA00049244"/>
    </source>
</evidence>
<dbReference type="InterPro" id="IPR012337">
    <property type="entry name" value="RNaseH-like_sf"/>
</dbReference>
<dbReference type="InterPro" id="IPR004868">
    <property type="entry name" value="DNA-dir_DNA_pol_B_mt/vir"/>
</dbReference>
<name>A0A9J6B9G7_POLVA</name>
<keyword evidence="6" id="KW-0239">DNA-directed DNA polymerase</keyword>
<keyword evidence="5" id="KW-0235">DNA replication</keyword>
<dbReference type="GO" id="GO:0042575">
    <property type="term" value="C:DNA polymerase complex"/>
    <property type="evidence" value="ECO:0007669"/>
    <property type="project" value="UniProtKB-ARBA"/>
</dbReference>
<evidence type="ECO:0000259" key="9">
    <source>
        <dbReference type="Pfam" id="PF03175"/>
    </source>
</evidence>
<gene>
    <name evidence="10" type="ORF">PVAND_017621</name>
</gene>
<keyword evidence="7" id="KW-0238">DNA-binding</keyword>
<evidence type="ECO:0000256" key="3">
    <source>
        <dbReference type="ARBA" id="ARBA00022679"/>
    </source>
</evidence>
<dbReference type="EC" id="2.7.7.7" evidence="2"/>
<dbReference type="PANTHER" id="PTHR31511">
    <property type="entry name" value="PROTEIN CBG23764"/>
    <property type="match status" value="1"/>
</dbReference>
<accession>A0A9J6B9G7</accession>
<dbReference type="InterPro" id="IPR023211">
    <property type="entry name" value="DNA_pol_palm_dom_sf"/>
</dbReference>
<evidence type="ECO:0000313" key="10">
    <source>
        <dbReference type="EMBL" id="KAG5666240.1"/>
    </source>
</evidence>
<dbReference type="GO" id="GO:0003677">
    <property type="term" value="F:DNA binding"/>
    <property type="evidence" value="ECO:0007669"/>
    <property type="project" value="UniProtKB-KW"/>
</dbReference>
<organism evidence="10 11">
    <name type="scientific">Polypedilum vanderplanki</name>
    <name type="common">Sleeping chironomid midge</name>
    <dbReference type="NCBI Taxonomy" id="319348"/>
    <lineage>
        <taxon>Eukaryota</taxon>
        <taxon>Metazoa</taxon>
        <taxon>Ecdysozoa</taxon>
        <taxon>Arthropoda</taxon>
        <taxon>Hexapoda</taxon>
        <taxon>Insecta</taxon>
        <taxon>Pterygota</taxon>
        <taxon>Neoptera</taxon>
        <taxon>Endopterygota</taxon>
        <taxon>Diptera</taxon>
        <taxon>Nematocera</taxon>
        <taxon>Chironomoidea</taxon>
        <taxon>Chironomidae</taxon>
        <taxon>Chironominae</taxon>
        <taxon>Polypedilum</taxon>
        <taxon>Polypedilum</taxon>
    </lineage>
</organism>
<dbReference type="GO" id="GO:0000166">
    <property type="term" value="F:nucleotide binding"/>
    <property type="evidence" value="ECO:0007669"/>
    <property type="project" value="InterPro"/>
</dbReference>
<evidence type="ECO:0000313" key="11">
    <source>
        <dbReference type="Proteomes" id="UP001107558"/>
    </source>
</evidence>
<dbReference type="PANTHER" id="PTHR31511:SF12">
    <property type="entry name" value="RHO TERMINATION FACTOR N-TERMINAL DOMAIN-CONTAINING PROTEIN"/>
    <property type="match status" value="1"/>
</dbReference>
<comment type="caution">
    <text evidence="10">The sequence shown here is derived from an EMBL/GenBank/DDBJ whole genome shotgun (WGS) entry which is preliminary data.</text>
</comment>
<dbReference type="OrthoDB" id="8048611at2759"/>
<dbReference type="GO" id="GO:0006260">
    <property type="term" value="P:DNA replication"/>
    <property type="evidence" value="ECO:0007669"/>
    <property type="project" value="UniProtKB-KW"/>
</dbReference>
<dbReference type="Gene3D" id="3.90.1600.10">
    <property type="entry name" value="Palm domain of DNA polymerase"/>
    <property type="match status" value="1"/>
</dbReference>
<keyword evidence="11" id="KW-1185">Reference proteome</keyword>
<sequence length="1253" mass="147348">MNFCKYCNKLFASASNLKRHNIICEKRYEQKALKNVNKTFVLCKHCNAFYYSSNYYSHIKSNIHRNALYQKYCDQIDYCEIAYKNIMHVYRLPNVDEIYDPEEFLLSKTENICDILTKELAEKQYIKYALTLCGDYCKFTGDNQGCDKEINFVTRYRQLTLSDTISEGLESDFENLLDQSQNFYIESSGWSLKGIKYLLIESIKIEPFLYNSGGTFLATPPELKTKNALLNIKSTNNLCFLYAIIAYFLSSSFPKKERTNAANYDSYIKYFIVENLQFPLPIDQINVFISMNKCLDISINVYSYFNKKFGILKLAQHEKRNHINLLLLQKHNYTYHYVLIKNLSRLLNSVVGRGKRKLFFCKTCLSSFKKIADLNLHYEIGCGRSKLIFPKQNFLKFKHYESRMKKKFLFFGDLETIAIPLHTCEPDPKKSFTHKTHLHTCFAFAYYVYSLKKDNYFDRMRIFNGPSCLTKGILSIEKDIRRIYYKHFRVKYERTKVTQDVIDYLMNRDKICSICNQPLLYDREDIHLDHDSTLKPYECYDEKFPFLYNIRSFKHASCNQHYIDRPTVYHIFFHSSSSLDNHCLILELAKLNRQIDVISKSSENYIAITWKFKINEKRSAKVKILDSYRFLTSSLQTLVENTQDFTFVETYLKNEYGDKLEINKNLFRKQFLPYSYLSYETLQETQFPNKDSFFNELKNENLTQENYNYAKKIYLNLKCKNLLEYTLYYLKLDVLLLTEVFIQFRNLIFHHYSLDVANYVTLSSFGLDCSLAYTGEKVELINDINQYLFIKKGIRGGNCFGNFVYKSSNSRWSKNYDSNKPEIQLNSTDFNSLYGFMMGLSLPHNGYRWCTQNEISQLSKNFIEMSERPDGISYFVEITISYPRNIHDDMSLYPLFPVLRKMKDGNTSKLIGDLYTKNNYVVHIKFAAFAIKMGLKLEKIHRALQFNESPWLKPFVDLNTNLRAEASLAKLYSLSLKLLSNSCYGKFLENKEKQQSYKLCVIDPNCKKSIRKMIKAISSPYLKNFKVFNDFLVGFSSYKKQVILNRPTPCGAAILDFSKMAMADMYYNKIKKVSKEKVELCYTDCDSLLLAYYGDFFQFIKENYHLFDTSSFSPSNPFQIEQKNMRISGKMKEECGDRLIKNFVFLRPKTYLIVFEDEDDNKNNIKSKAKGVSSATIKQLTYKDYIDAMKGNTIQKKMQQLRSQNHQVYTISINKIALRAGCTKRYFFPSGDSLPFGHYKLEEMGIEPPFIIE</sequence>
<reference evidence="10" key="1">
    <citation type="submission" date="2021-03" db="EMBL/GenBank/DDBJ databases">
        <title>Chromosome level genome of the anhydrobiotic midge Polypedilum vanderplanki.</title>
        <authorList>
            <person name="Yoshida Y."/>
            <person name="Kikawada T."/>
            <person name="Gusev O."/>
        </authorList>
    </citation>
    <scope>NUCLEOTIDE SEQUENCE</scope>
    <source>
        <strain evidence="10">NIAS01</strain>
        <tissue evidence="10">Whole body or cell culture</tissue>
    </source>
</reference>
<evidence type="ECO:0000256" key="5">
    <source>
        <dbReference type="ARBA" id="ARBA00022705"/>
    </source>
</evidence>
<evidence type="ECO:0000256" key="4">
    <source>
        <dbReference type="ARBA" id="ARBA00022695"/>
    </source>
</evidence>
<dbReference type="InterPro" id="IPR043502">
    <property type="entry name" value="DNA/RNA_pol_sf"/>
</dbReference>
<dbReference type="SUPFAM" id="SSF53098">
    <property type="entry name" value="Ribonuclease H-like"/>
    <property type="match status" value="1"/>
</dbReference>
<comment type="catalytic activity">
    <reaction evidence="8">
        <text>DNA(n) + a 2'-deoxyribonucleoside 5'-triphosphate = DNA(n+1) + diphosphate</text>
        <dbReference type="Rhea" id="RHEA:22508"/>
        <dbReference type="Rhea" id="RHEA-COMP:17339"/>
        <dbReference type="Rhea" id="RHEA-COMP:17340"/>
        <dbReference type="ChEBI" id="CHEBI:33019"/>
        <dbReference type="ChEBI" id="CHEBI:61560"/>
        <dbReference type="ChEBI" id="CHEBI:173112"/>
        <dbReference type="EC" id="2.7.7.7"/>
    </reaction>
</comment>
<dbReference type="Pfam" id="PF03175">
    <property type="entry name" value="DNA_pol_B_2"/>
    <property type="match status" value="1"/>
</dbReference>
<keyword evidence="3" id="KW-0808">Transferase</keyword>
<evidence type="ECO:0000256" key="2">
    <source>
        <dbReference type="ARBA" id="ARBA00012417"/>
    </source>
</evidence>
<evidence type="ECO:0000256" key="1">
    <source>
        <dbReference type="ARBA" id="ARBA00005755"/>
    </source>
</evidence>
<dbReference type="EMBL" id="JADBJN010000014">
    <property type="protein sequence ID" value="KAG5666240.1"/>
    <property type="molecule type" value="Genomic_DNA"/>
</dbReference>
<keyword evidence="4" id="KW-0548">Nucleotidyltransferase</keyword>